<organism evidence="11 12">
    <name type="scientific">Breznakiella homolactica</name>
    <dbReference type="NCBI Taxonomy" id="2798577"/>
    <lineage>
        <taxon>Bacteria</taxon>
        <taxon>Pseudomonadati</taxon>
        <taxon>Spirochaetota</taxon>
        <taxon>Spirochaetia</taxon>
        <taxon>Spirochaetales</taxon>
        <taxon>Breznakiellaceae</taxon>
        <taxon>Breznakiella</taxon>
    </lineage>
</organism>
<feature type="domain" description="DNA methylase adenine-specific" evidence="9">
    <location>
        <begin position="137"/>
        <end position="448"/>
    </location>
</feature>
<sequence>MAIKKSELYSSLWASCDKLRGGMDASQYKDYILTLLFVKYVSDKYKGVKYADITVPKGGSFDDIVALKGKDNIGEDMDKIIAKLAEANGLRTVIDNAKFNDETKLGKGKEQVDKLTGLVSIFQRPELDFSHNKAEGDDIIGDAYEYLMRNFATESGKSKGQFYTPAEVSRIIASVIGIDKISNPDTTLYDPACGSGSLLIRAADAAPVEVTIYGQEKDLATAGMAKMNFVLHNKATAEIAGNHNTFADPQYFKDNDQTELKQFDFVVANPPFSMKNWTDGISGKEYGRFDGYGAAPPEKNGDYAWLLHIIKSMKPSGKGACILPHGVLFRGNAEAIIRTSLIKKGYIKAIIGLPSNLFYGTGIPACIIILNKEGSGSRDGIFMIDASNGFLKDGNKNRLRERDIYKVVSAFREWRDEEKYSRFVPLAEIEHNEYNLNIPRYIDSSEPEDIQDIDGHLNGGIPSADVDGMSQYWKLFPNLNDVLFEPLRSGYYSSRQPKEEISHTIYADGEFSSYANRIDMAMENWKSSVWNILTGITTDTNVKIFIESIAMEILRNFEFVTLLDKYDVYQVLLSYWQEIMADDVFIIKTDGYAAARETANLVTTSEKKKKDGSKETIEKVVGWEGNLIPRQIIRDFYFPEEQQTITDTENTIAAKENELAELMENADDGSVISEVLNENNSLNKAKLKVELKNLKDGKNTEDYDELQSLADLQEKIDDFSKLLKQMKIELEEKERAKYPTLTDDDIIELLINQKWYGAIISGIEQLYRSASHNIAGRVTELAERYEHTLSELEEEVVTYEKKVKSHLKRMGFKW</sequence>
<dbReference type="InterPro" id="IPR003356">
    <property type="entry name" value="DNA_methylase_A-5"/>
</dbReference>
<dbReference type="Gene3D" id="1.20.1260.30">
    <property type="match status" value="2"/>
</dbReference>
<keyword evidence="8" id="KW-0175">Coiled coil</keyword>
<dbReference type="GO" id="GO:0009307">
    <property type="term" value="P:DNA restriction-modification system"/>
    <property type="evidence" value="ECO:0007669"/>
    <property type="project" value="UniProtKB-KW"/>
</dbReference>
<dbReference type="InterPro" id="IPR029063">
    <property type="entry name" value="SAM-dependent_MTases_sf"/>
</dbReference>
<evidence type="ECO:0000256" key="4">
    <source>
        <dbReference type="ARBA" id="ARBA00022679"/>
    </source>
</evidence>
<keyword evidence="6" id="KW-0680">Restriction system</keyword>
<dbReference type="AlphaFoldDB" id="A0A7T8B9N5"/>
<keyword evidence="4" id="KW-0808">Transferase</keyword>
<feature type="coiled-coil region" evidence="8">
    <location>
        <begin position="775"/>
        <end position="809"/>
    </location>
</feature>
<dbReference type="Pfam" id="PF12161">
    <property type="entry name" value="HsdM_N"/>
    <property type="match status" value="1"/>
</dbReference>
<proteinExistence type="inferred from homology"/>
<keyword evidence="3 11" id="KW-0489">Methyltransferase</keyword>
<dbReference type="EMBL" id="CP067089">
    <property type="protein sequence ID" value="QQO08657.1"/>
    <property type="molecule type" value="Genomic_DNA"/>
</dbReference>
<evidence type="ECO:0000259" key="10">
    <source>
        <dbReference type="Pfam" id="PF12161"/>
    </source>
</evidence>
<accession>A0A7T8B9N5</accession>
<evidence type="ECO:0000256" key="5">
    <source>
        <dbReference type="ARBA" id="ARBA00022691"/>
    </source>
</evidence>
<reference evidence="11" key="1">
    <citation type="submission" date="2021-01" db="EMBL/GenBank/DDBJ databases">
        <title>Description of Breznakiella homolactica.</title>
        <authorList>
            <person name="Song Y."/>
            <person name="Brune A."/>
        </authorList>
    </citation>
    <scope>NUCLEOTIDE SEQUENCE</scope>
    <source>
        <strain evidence="11">RmG30</strain>
    </source>
</reference>
<feature type="coiled-coil region" evidence="8">
    <location>
        <begin position="709"/>
        <end position="736"/>
    </location>
</feature>
<dbReference type="RefSeq" id="WP_215625963.1">
    <property type="nucleotide sequence ID" value="NZ_CP067089.2"/>
</dbReference>
<evidence type="ECO:0000256" key="3">
    <source>
        <dbReference type="ARBA" id="ARBA00022603"/>
    </source>
</evidence>
<keyword evidence="12" id="KW-1185">Reference proteome</keyword>
<protein>
    <recommendedName>
        <fullName evidence="2">site-specific DNA-methyltransferase (adenine-specific)</fullName>
        <ecNumber evidence="2">2.1.1.72</ecNumber>
    </recommendedName>
</protein>
<dbReference type="PANTHER" id="PTHR42933:SF3">
    <property type="entry name" value="TYPE I RESTRICTION ENZYME MJAVIII METHYLASE SUBUNIT"/>
    <property type="match status" value="1"/>
</dbReference>
<evidence type="ECO:0000313" key="12">
    <source>
        <dbReference type="Proteomes" id="UP000595917"/>
    </source>
</evidence>
<evidence type="ECO:0000256" key="1">
    <source>
        <dbReference type="ARBA" id="ARBA00006594"/>
    </source>
</evidence>
<evidence type="ECO:0000256" key="8">
    <source>
        <dbReference type="SAM" id="Coils"/>
    </source>
</evidence>
<dbReference type="SUPFAM" id="SSF53335">
    <property type="entry name" value="S-adenosyl-L-methionine-dependent methyltransferases"/>
    <property type="match status" value="1"/>
</dbReference>
<evidence type="ECO:0000256" key="7">
    <source>
        <dbReference type="ARBA" id="ARBA00047942"/>
    </source>
</evidence>
<feature type="domain" description="N6 adenine-specific DNA methyltransferase N-terminal" evidence="10">
    <location>
        <begin position="10"/>
        <end position="122"/>
    </location>
</feature>
<dbReference type="InterPro" id="IPR038333">
    <property type="entry name" value="T1MK-like_N_sf"/>
</dbReference>
<keyword evidence="5" id="KW-0949">S-adenosyl-L-methionine</keyword>
<dbReference type="GO" id="GO:0008170">
    <property type="term" value="F:N-methyltransferase activity"/>
    <property type="evidence" value="ECO:0007669"/>
    <property type="project" value="InterPro"/>
</dbReference>
<dbReference type="KEGG" id="bhc:JFL75_17265"/>
<dbReference type="REBASE" id="494173">
    <property type="entry name" value="M.SbaRmG30ORF17265P"/>
</dbReference>
<evidence type="ECO:0000256" key="6">
    <source>
        <dbReference type="ARBA" id="ARBA00022747"/>
    </source>
</evidence>
<dbReference type="GO" id="GO:0003677">
    <property type="term" value="F:DNA binding"/>
    <property type="evidence" value="ECO:0007669"/>
    <property type="project" value="InterPro"/>
</dbReference>
<dbReference type="GO" id="GO:0009007">
    <property type="term" value="F:site-specific DNA-methyltransferase (adenine-specific) activity"/>
    <property type="evidence" value="ECO:0007669"/>
    <property type="project" value="UniProtKB-EC"/>
</dbReference>
<comment type="catalytic activity">
    <reaction evidence="7">
        <text>a 2'-deoxyadenosine in DNA + S-adenosyl-L-methionine = an N(6)-methyl-2'-deoxyadenosine in DNA + S-adenosyl-L-homocysteine + H(+)</text>
        <dbReference type="Rhea" id="RHEA:15197"/>
        <dbReference type="Rhea" id="RHEA-COMP:12418"/>
        <dbReference type="Rhea" id="RHEA-COMP:12419"/>
        <dbReference type="ChEBI" id="CHEBI:15378"/>
        <dbReference type="ChEBI" id="CHEBI:57856"/>
        <dbReference type="ChEBI" id="CHEBI:59789"/>
        <dbReference type="ChEBI" id="CHEBI:90615"/>
        <dbReference type="ChEBI" id="CHEBI:90616"/>
        <dbReference type="EC" id="2.1.1.72"/>
    </reaction>
</comment>
<dbReference type="InterPro" id="IPR051537">
    <property type="entry name" value="DNA_Adenine_Mtase"/>
</dbReference>
<evidence type="ECO:0000259" key="9">
    <source>
        <dbReference type="Pfam" id="PF02384"/>
    </source>
</evidence>
<dbReference type="PANTHER" id="PTHR42933">
    <property type="entry name" value="SLR6095 PROTEIN"/>
    <property type="match status" value="1"/>
</dbReference>
<evidence type="ECO:0000256" key="2">
    <source>
        <dbReference type="ARBA" id="ARBA00011900"/>
    </source>
</evidence>
<dbReference type="InterPro" id="IPR002052">
    <property type="entry name" value="DNA_methylase_N6_adenine_CS"/>
</dbReference>
<dbReference type="EC" id="2.1.1.72" evidence="2"/>
<comment type="similarity">
    <text evidence="1">Belongs to the N(4)/N(6)-methyltransferase family.</text>
</comment>
<name>A0A7T8B9N5_9SPIR</name>
<dbReference type="InterPro" id="IPR022749">
    <property type="entry name" value="D12N6_MeTrfase_N"/>
</dbReference>
<dbReference type="PRINTS" id="PR00507">
    <property type="entry name" value="N12N6MTFRASE"/>
</dbReference>
<gene>
    <name evidence="11" type="ORF">JFL75_17265</name>
</gene>
<dbReference type="GO" id="GO:0032259">
    <property type="term" value="P:methylation"/>
    <property type="evidence" value="ECO:0007669"/>
    <property type="project" value="UniProtKB-KW"/>
</dbReference>
<dbReference type="Proteomes" id="UP000595917">
    <property type="component" value="Chromosome"/>
</dbReference>
<dbReference type="Gene3D" id="3.40.50.150">
    <property type="entry name" value="Vaccinia Virus protein VP39"/>
    <property type="match status" value="1"/>
</dbReference>
<evidence type="ECO:0000313" key="11">
    <source>
        <dbReference type="EMBL" id="QQO08657.1"/>
    </source>
</evidence>
<dbReference type="Pfam" id="PF02384">
    <property type="entry name" value="N6_Mtase"/>
    <property type="match status" value="1"/>
</dbReference>
<dbReference type="PROSITE" id="PS00092">
    <property type="entry name" value="N6_MTASE"/>
    <property type="match status" value="1"/>
</dbReference>